<name>A0A254T7W2_9BURK</name>
<sequence>MNTPSFEEEVVAATRRWLEKAVIGLNLCPFAKSVHMKGQIHYIVSAAQSVEELQSELVDALLFLQQADPAQVDTVLLIHPHVLDDFLEFNDFLEAADMTTAALGLEGDIQVASFHPHYQFAGTDSDDISNYTNRSPYPTLHLLRESSIDRAVEAFPEASDIFEKNIETLERLGRPGWDALFDEEINNVKKN</sequence>
<gene>
    <name evidence="1" type="ORF">AYR66_03975</name>
</gene>
<dbReference type="EMBL" id="LSTO01000002">
    <property type="protein sequence ID" value="OWW18736.1"/>
    <property type="molecule type" value="Genomic_DNA"/>
</dbReference>
<proteinExistence type="predicted"/>
<evidence type="ECO:0008006" key="3">
    <source>
        <dbReference type="Google" id="ProtNLM"/>
    </source>
</evidence>
<organism evidence="1 2">
    <name type="scientific">Noviherbaspirillum denitrificans</name>
    <dbReference type="NCBI Taxonomy" id="1968433"/>
    <lineage>
        <taxon>Bacteria</taxon>
        <taxon>Pseudomonadati</taxon>
        <taxon>Pseudomonadota</taxon>
        <taxon>Betaproteobacteria</taxon>
        <taxon>Burkholderiales</taxon>
        <taxon>Oxalobacteraceae</taxon>
        <taxon>Noviherbaspirillum</taxon>
    </lineage>
</organism>
<keyword evidence="2" id="KW-1185">Reference proteome</keyword>
<comment type="caution">
    <text evidence="1">The sequence shown here is derived from an EMBL/GenBank/DDBJ whole genome shotgun (WGS) entry which is preliminary data.</text>
</comment>
<evidence type="ECO:0000313" key="2">
    <source>
        <dbReference type="Proteomes" id="UP000197535"/>
    </source>
</evidence>
<dbReference type="AlphaFoldDB" id="A0A254T7W2"/>
<accession>A0A254T7W2</accession>
<dbReference type="Pfam" id="PF07209">
    <property type="entry name" value="DUF1415"/>
    <property type="match status" value="1"/>
</dbReference>
<dbReference type="RefSeq" id="WP_088710139.1">
    <property type="nucleotide sequence ID" value="NZ_LSTO01000002.1"/>
</dbReference>
<evidence type="ECO:0000313" key="1">
    <source>
        <dbReference type="EMBL" id="OWW18736.1"/>
    </source>
</evidence>
<dbReference type="Proteomes" id="UP000197535">
    <property type="component" value="Unassembled WGS sequence"/>
</dbReference>
<dbReference type="OrthoDB" id="277390at2"/>
<dbReference type="InterPro" id="IPR009858">
    <property type="entry name" value="DUF1415"/>
</dbReference>
<reference evidence="1 2" key="1">
    <citation type="submission" date="2016-02" db="EMBL/GenBank/DDBJ databases">
        <authorList>
            <person name="Wen L."/>
            <person name="He K."/>
            <person name="Yang H."/>
        </authorList>
    </citation>
    <scope>NUCLEOTIDE SEQUENCE [LARGE SCALE GENOMIC DNA]</scope>
    <source>
        <strain evidence="1 2">TSA40</strain>
    </source>
</reference>
<protein>
    <recommendedName>
        <fullName evidence="3">Peptidase</fullName>
    </recommendedName>
</protein>